<dbReference type="PRINTS" id="PR00338">
    <property type="entry name" value="NUSGTNSCPFCT"/>
</dbReference>
<evidence type="ECO:0000256" key="4">
    <source>
        <dbReference type="ARBA" id="ARBA00023163"/>
    </source>
</evidence>
<dbReference type="PANTHER" id="PTHR30265">
    <property type="entry name" value="RHO-INTERACTING TRANSCRIPTION TERMINATION FACTOR NUSG"/>
    <property type="match status" value="1"/>
</dbReference>
<dbReference type="CDD" id="cd09891">
    <property type="entry name" value="NGN_Bact_1"/>
    <property type="match status" value="1"/>
</dbReference>
<evidence type="ECO:0000313" key="10">
    <source>
        <dbReference type="EMBL" id="HGW59877.1"/>
    </source>
</evidence>
<evidence type="ECO:0000256" key="5">
    <source>
        <dbReference type="HAMAP-Rule" id="MF_00948"/>
    </source>
</evidence>
<dbReference type="Gene3D" id="3.30.70.940">
    <property type="entry name" value="NusG, N-terminal domain"/>
    <property type="match status" value="1"/>
</dbReference>
<evidence type="ECO:0000259" key="8">
    <source>
        <dbReference type="SMART" id="SM00738"/>
    </source>
</evidence>
<dbReference type="PANTHER" id="PTHR30265:SF2">
    <property type="entry name" value="TRANSCRIPTION TERMINATION_ANTITERMINATION PROTEIN NUSG"/>
    <property type="match status" value="1"/>
</dbReference>
<dbReference type="SMART" id="SM00738">
    <property type="entry name" value="NGN"/>
    <property type="match status" value="1"/>
</dbReference>
<dbReference type="PROSITE" id="PS01108">
    <property type="entry name" value="RIBOSOMAL_L24"/>
    <property type="match status" value="1"/>
</dbReference>
<evidence type="ECO:0000256" key="1">
    <source>
        <dbReference type="ARBA" id="ARBA00022472"/>
    </source>
</evidence>
<comment type="similarity">
    <text evidence="5 7">Belongs to the NusG family.</text>
</comment>
<dbReference type="Pfam" id="PF00467">
    <property type="entry name" value="KOW"/>
    <property type="match status" value="1"/>
</dbReference>
<proteinExistence type="inferred from homology"/>
<dbReference type="GO" id="GO:0003735">
    <property type="term" value="F:structural constituent of ribosome"/>
    <property type="evidence" value="ECO:0007669"/>
    <property type="project" value="InterPro"/>
</dbReference>
<dbReference type="GO" id="GO:0031564">
    <property type="term" value="P:transcription antitermination"/>
    <property type="evidence" value="ECO:0007669"/>
    <property type="project" value="UniProtKB-UniRule"/>
</dbReference>
<sequence>MMAEETKVSRWYLVHTYSGKEQKVLNELKERIRGYGLEDRILEVLLPVDYYSVVDKKGKRKIKPVKVFPGYILVKMVMDDESWYVVRNTPGVLGFVGPTGKPTPISEDEIKKIIEERITEEKAKEKLHFNINDRVRILVGPFKNMEGVVEAIDEEKGTARVVLKMFGREMPVEIQSEHIQKV</sequence>
<dbReference type="Gene3D" id="2.30.30.30">
    <property type="match status" value="1"/>
</dbReference>
<feature type="domain" description="NusG-like N-terminal" evidence="8">
    <location>
        <begin position="8"/>
        <end position="117"/>
    </location>
</feature>
<comment type="caution">
    <text evidence="10">The sequence shown here is derived from an EMBL/GenBank/DDBJ whole genome shotgun (WGS) entry which is preliminary data.</text>
</comment>
<reference evidence="10" key="1">
    <citation type="journal article" date="2020" name="mSystems">
        <title>Genome- and Community-Level Interaction Insights into Carbon Utilization and Element Cycling Functions of Hydrothermarchaeota in Hydrothermal Sediment.</title>
        <authorList>
            <person name="Zhou Z."/>
            <person name="Liu Y."/>
            <person name="Xu W."/>
            <person name="Pan J."/>
            <person name="Luo Z.H."/>
            <person name="Li M."/>
        </authorList>
    </citation>
    <scope>NUCLEOTIDE SEQUENCE [LARGE SCALE GENOMIC DNA]</scope>
    <source>
        <strain evidence="10">SpSt-794</strain>
    </source>
</reference>
<dbReference type="SUPFAM" id="SSF82679">
    <property type="entry name" value="N-utilization substance G protein NusG, N-terminal domain"/>
    <property type="match status" value="1"/>
</dbReference>
<dbReference type="CDD" id="cd06091">
    <property type="entry name" value="KOW_NusG"/>
    <property type="match status" value="1"/>
</dbReference>
<organism evidence="10">
    <name type="scientific">Caldisericum exile</name>
    <dbReference type="NCBI Taxonomy" id="693075"/>
    <lineage>
        <taxon>Bacteria</taxon>
        <taxon>Pseudomonadati</taxon>
        <taxon>Caldisericota/Cryosericota group</taxon>
        <taxon>Caldisericota</taxon>
        <taxon>Caldisericia</taxon>
        <taxon>Caldisericales</taxon>
        <taxon>Caldisericaceae</taxon>
        <taxon>Caldisericum</taxon>
    </lineage>
</organism>
<evidence type="ECO:0000256" key="6">
    <source>
        <dbReference type="NCBIfam" id="TIGR00922"/>
    </source>
</evidence>
<dbReference type="InterPro" id="IPR001062">
    <property type="entry name" value="Transcrpt_antiterm_NusG"/>
</dbReference>
<keyword evidence="4 5" id="KW-0804">Transcription</keyword>
<dbReference type="GO" id="GO:0006353">
    <property type="term" value="P:DNA-templated transcription termination"/>
    <property type="evidence" value="ECO:0007669"/>
    <property type="project" value="UniProtKB-UniRule"/>
</dbReference>
<dbReference type="NCBIfam" id="TIGR00922">
    <property type="entry name" value="nusG"/>
    <property type="match status" value="1"/>
</dbReference>
<name>A0A7C4XT12_9BACT</name>
<evidence type="ECO:0000259" key="9">
    <source>
        <dbReference type="SMART" id="SM00739"/>
    </source>
</evidence>
<comment type="function">
    <text evidence="5 7">Participates in transcription elongation, termination and antitermination.</text>
</comment>
<dbReference type="GO" id="GO:0005829">
    <property type="term" value="C:cytosol"/>
    <property type="evidence" value="ECO:0007669"/>
    <property type="project" value="TreeGrafter"/>
</dbReference>
<dbReference type="InterPro" id="IPR008991">
    <property type="entry name" value="Translation_prot_SH3-like_sf"/>
</dbReference>
<dbReference type="AlphaFoldDB" id="A0A7C4XT12"/>
<dbReference type="InterPro" id="IPR005824">
    <property type="entry name" value="KOW"/>
</dbReference>
<dbReference type="InterPro" id="IPR047050">
    <property type="entry name" value="NGN"/>
</dbReference>
<dbReference type="HAMAP" id="MF_00948">
    <property type="entry name" value="NusG"/>
    <property type="match status" value="1"/>
</dbReference>
<keyword evidence="1 5" id="KW-0806">Transcription termination</keyword>
<gene>
    <name evidence="5 10" type="primary">nusG</name>
    <name evidence="10" type="ORF">ENV82_00310</name>
</gene>
<dbReference type="Pfam" id="PF02357">
    <property type="entry name" value="NusG"/>
    <property type="match status" value="1"/>
</dbReference>
<evidence type="ECO:0000256" key="3">
    <source>
        <dbReference type="ARBA" id="ARBA00023015"/>
    </source>
</evidence>
<protein>
    <recommendedName>
        <fullName evidence="5 6">Transcription termination/antitermination protein NusG</fullName>
    </recommendedName>
</protein>
<accession>A0A7C4XT12</accession>
<dbReference type="InterPro" id="IPR043425">
    <property type="entry name" value="NusG-like"/>
</dbReference>
<dbReference type="GO" id="GO:0006412">
    <property type="term" value="P:translation"/>
    <property type="evidence" value="ECO:0007669"/>
    <property type="project" value="InterPro"/>
</dbReference>
<dbReference type="GO" id="GO:0006354">
    <property type="term" value="P:DNA-templated transcription elongation"/>
    <property type="evidence" value="ECO:0007669"/>
    <property type="project" value="UniProtKB-UniRule"/>
</dbReference>
<dbReference type="InterPro" id="IPR036735">
    <property type="entry name" value="NGN_dom_sf"/>
</dbReference>
<keyword evidence="3 5" id="KW-0805">Transcription regulation</keyword>
<evidence type="ECO:0000256" key="7">
    <source>
        <dbReference type="RuleBase" id="RU000538"/>
    </source>
</evidence>
<dbReference type="InterPro" id="IPR005825">
    <property type="entry name" value="Ribosomal_uL24_CS"/>
</dbReference>
<feature type="domain" description="KOW" evidence="9">
    <location>
        <begin position="128"/>
        <end position="155"/>
    </location>
</feature>
<dbReference type="InterPro" id="IPR006645">
    <property type="entry name" value="NGN-like_dom"/>
</dbReference>
<evidence type="ECO:0000256" key="2">
    <source>
        <dbReference type="ARBA" id="ARBA00022814"/>
    </source>
</evidence>
<dbReference type="GO" id="GO:0005840">
    <property type="term" value="C:ribosome"/>
    <property type="evidence" value="ECO:0007669"/>
    <property type="project" value="InterPro"/>
</dbReference>
<dbReference type="SMART" id="SM00739">
    <property type="entry name" value="KOW"/>
    <property type="match status" value="1"/>
</dbReference>
<dbReference type="EMBL" id="DTHV01000013">
    <property type="protein sequence ID" value="HGW59877.1"/>
    <property type="molecule type" value="Genomic_DNA"/>
</dbReference>
<dbReference type="GO" id="GO:0032784">
    <property type="term" value="P:regulation of DNA-templated transcription elongation"/>
    <property type="evidence" value="ECO:0007669"/>
    <property type="project" value="InterPro"/>
</dbReference>
<keyword evidence="2 5" id="KW-0889">Transcription antitermination</keyword>
<dbReference type="InterPro" id="IPR014722">
    <property type="entry name" value="Rib_uL2_dom2"/>
</dbReference>
<dbReference type="SUPFAM" id="SSF50104">
    <property type="entry name" value="Translation proteins SH3-like domain"/>
    <property type="match status" value="1"/>
</dbReference>